<name>A0A4R8WDZ0_9MICO</name>
<keyword evidence="2 5" id="KW-0808">Transferase</keyword>
<evidence type="ECO:0000313" key="6">
    <source>
        <dbReference type="Proteomes" id="UP000297907"/>
    </source>
</evidence>
<keyword evidence="6" id="KW-1185">Reference proteome</keyword>
<dbReference type="OrthoDB" id="9794513at2"/>
<protein>
    <submittedName>
        <fullName evidence="5">Glycosyltransferase</fullName>
    </submittedName>
</protein>
<reference evidence="5 6" key="1">
    <citation type="submission" date="2019-03" db="EMBL/GenBank/DDBJ databases">
        <title>Genomics of glacier-inhabiting Cryobacterium strains.</title>
        <authorList>
            <person name="Liu Q."/>
            <person name="Xin Y.-H."/>
        </authorList>
    </citation>
    <scope>NUCLEOTIDE SEQUENCE [LARGE SCALE GENOMIC DNA]</scope>
    <source>
        <strain evidence="5 6">RHLS22-1</strain>
    </source>
</reference>
<feature type="domain" description="Glycosyl transferase family 1" evidence="3">
    <location>
        <begin position="192"/>
        <end position="301"/>
    </location>
</feature>
<organism evidence="5 6">
    <name type="scientific">Cryobacterium adonitolivorans</name>
    <dbReference type="NCBI Taxonomy" id="1259189"/>
    <lineage>
        <taxon>Bacteria</taxon>
        <taxon>Bacillati</taxon>
        <taxon>Actinomycetota</taxon>
        <taxon>Actinomycetes</taxon>
        <taxon>Micrococcales</taxon>
        <taxon>Microbacteriaceae</taxon>
        <taxon>Cryobacterium</taxon>
    </lineage>
</organism>
<dbReference type="SUPFAM" id="SSF53756">
    <property type="entry name" value="UDP-Glycosyltransferase/glycogen phosphorylase"/>
    <property type="match status" value="1"/>
</dbReference>
<evidence type="ECO:0000259" key="3">
    <source>
        <dbReference type="Pfam" id="PF00534"/>
    </source>
</evidence>
<evidence type="ECO:0000259" key="4">
    <source>
        <dbReference type="Pfam" id="PF13439"/>
    </source>
</evidence>
<dbReference type="InterPro" id="IPR028098">
    <property type="entry name" value="Glyco_trans_4-like_N"/>
</dbReference>
<dbReference type="RefSeq" id="WP_134452472.1">
    <property type="nucleotide sequence ID" value="NZ_SOFL01000008.1"/>
</dbReference>
<dbReference type="CDD" id="cd03801">
    <property type="entry name" value="GT4_PimA-like"/>
    <property type="match status" value="1"/>
</dbReference>
<proteinExistence type="predicted"/>
<gene>
    <name evidence="5" type="ORF">E3O42_03180</name>
</gene>
<feature type="domain" description="Glycosyltransferase subfamily 4-like N-terminal" evidence="4">
    <location>
        <begin position="20"/>
        <end position="177"/>
    </location>
</feature>
<comment type="caution">
    <text evidence="5">The sequence shown here is derived from an EMBL/GenBank/DDBJ whole genome shotgun (WGS) entry which is preliminary data.</text>
</comment>
<evidence type="ECO:0000313" key="5">
    <source>
        <dbReference type="EMBL" id="TFC05568.1"/>
    </source>
</evidence>
<dbReference type="Pfam" id="PF00534">
    <property type="entry name" value="Glycos_transf_1"/>
    <property type="match status" value="1"/>
</dbReference>
<dbReference type="Pfam" id="PF13439">
    <property type="entry name" value="Glyco_transf_4"/>
    <property type="match status" value="1"/>
</dbReference>
<dbReference type="Proteomes" id="UP000297907">
    <property type="component" value="Unassembled WGS sequence"/>
</dbReference>
<dbReference type="EMBL" id="SOFL01000008">
    <property type="protein sequence ID" value="TFC05568.1"/>
    <property type="molecule type" value="Genomic_DNA"/>
</dbReference>
<accession>A0A4R8WDZ0</accession>
<dbReference type="InterPro" id="IPR001296">
    <property type="entry name" value="Glyco_trans_1"/>
</dbReference>
<dbReference type="AlphaFoldDB" id="A0A4R8WDZ0"/>
<dbReference type="Gene3D" id="3.40.50.2000">
    <property type="entry name" value="Glycogen Phosphorylase B"/>
    <property type="match status" value="2"/>
</dbReference>
<sequence length="376" mass="40927">MSAGTQRVLHYYARYLEHPSGVTDSLNHWAEASIAAGDDVSILAAQPTGGDRNEFAFEGVVKTIPHWGRSRGTWVPIGLLRELKRGDILVLHEGWVLSNVVAGAIARIRGARIVVMPHGVYEQQIVANQRDLLGIRARMDRWLLGRASAVHVFYGGEKTVVREFAPSVTRFITVPNGTTEVPADAMWNGAGDYFLWIGRFDLFHKGIDNLLEFWARLPQPRPKLRLVGPDFQNGRAAALAMVDRLGLGDSVDIGGRVTGAAKDELLASCLAYVHPSRWESCSIMLLEAAAAGVPSLISDSIHAAHELGPLRVLRSVDFTDDTVDGQATLESVAGNRELAGSAFDWAATEARWSRVGTQMVEAHTALGLRTQGGLRP</sequence>
<dbReference type="GO" id="GO:0016757">
    <property type="term" value="F:glycosyltransferase activity"/>
    <property type="evidence" value="ECO:0007669"/>
    <property type="project" value="UniProtKB-KW"/>
</dbReference>
<dbReference type="PANTHER" id="PTHR12526">
    <property type="entry name" value="GLYCOSYLTRANSFERASE"/>
    <property type="match status" value="1"/>
</dbReference>
<evidence type="ECO:0000256" key="2">
    <source>
        <dbReference type="ARBA" id="ARBA00022679"/>
    </source>
</evidence>
<evidence type="ECO:0000256" key="1">
    <source>
        <dbReference type="ARBA" id="ARBA00022676"/>
    </source>
</evidence>
<dbReference type="PANTHER" id="PTHR12526:SF510">
    <property type="entry name" value="D-INOSITOL 3-PHOSPHATE GLYCOSYLTRANSFERASE"/>
    <property type="match status" value="1"/>
</dbReference>
<keyword evidence="1" id="KW-0328">Glycosyltransferase</keyword>